<dbReference type="GO" id="GO:0005886">
    <property type="term" value="C:plasma membrane"/>
    <property type="evidence" value="ECO:0007669"/>
    <property type="project" value="UniProtKB-SubCell"/>
</dbReference>
<evidence type="ECO:0000256" key="2">
    <source>
        <dbReference type="ARBA" id="ARBA00006024"/>
    </source>
</evidence>
<dbReference type="Gene3D" id="2.70.150.10">
    <property type="entry name" value="Calcium-transporting ATPase, cytoplasmic transduction domain A"/>
    <property type="match status" value="1"/>
</dbReference>
<dbReference type="PRINTS" id="PR00119">
    <property type="entry name" value="CATATPASE"/>
</dbReference>
<dbReference type="SUPFAM" id="SSF81665">
    <property type="entry name" value="Calcium ATPase, transmembrane domain M"/>
    <property type="match status" value="1"/>
</dbReference>
<dbReference type="InterPro" id="IPR027256">
    <property type="entry name" value="P-typ_ATPase_IB"/>
</dbReference>
<dbReference type="RefSeq" id="WP_168936937.1">
    <property type="nucleotide sequence ID" value="NZ_JABAGA010000001.1"/>
</dbReference>
<dbReference type="Gene3D" id="3.40.50.1000">
    <property type="entry name" value="HAD superfamily/HAD-like"/>
    <property type="match status" value="1"/>
</dbReference>
<reference evidence="8 9" key="1">
    <citation type="submission" date="2020-04" db="EMBL/GenBank/DDBJ databases">
        <authorList>
            <person name="Hitch T.C.A."/>
            <person name="Wylensek D."/>
            <person name="Clavel T."/>
        </authorList>
    </citation>
    <scope>NUCLEOTIDE SEQUENCE [LARGE SCALE GENOMIC DNA]</scope>
    <source>
        <strain evidence="8 9">BL-383-APC-2I</strain>
    </source>
</reference>
<keyword evidence="6" id="KW-0547">Nucleotide-binding</keyword>
<dbReference type="AlphaFoldDB" id="A0A7X9XSA9"/>
<keyword evidence="6" id="KW-0067">ATP-binding</keyword>
<dbReference type="Pfam" id="PF00122">
    <property type="entry name" value="E1-E2_ATPase"/>
    <property type="match status" value="1"/>
</dbReference>
<evidence type="ECO:0000313" key="8">
    <source>
        <dbReference type="EMBL" id="NMF08105.1"/>
    </source>
</evidence>
<dbReference type="GO" id="GO:0015086">
    <property type="term" value="F:cadmium ion transmembrane transporter activity"/>
    <property type="evidence" value="ECO:0007669"/>
    <property type="project" value="TreeGrafter"/>
</dbReference>
<keyword evidence="6" id="KW-0479">Metal-binding</keyword>
<dbReference type="PROSITE" id="PS00154">
    <property type="entry name" value="ATPASE_E1_E2"/>
    <property type="match status" value="1"/>
</dbReference>
<dbReference type="GO" id="GO:0005524">
    <property type="term" value="F:ATP binding"/>
    <property type="evidence" value="ECO:0007669"/>
    <property type="project" value="UniProtKB-UniRule"/>
</dbReference>
<comment type="similarity">
    <text evidence="2 6">Belongs to the cation transport ATPase (P-type) (TC 3.A.3) family. Type IB subfamily.</text>
</comment>
<dbReference type="Gene3D" id="3.40.1110.10">
    <property type="entry name" value="Calcium-transporting ATPase, cytoplasmic domain N"/>
    <property type="match status" value="1"/>
</dbReference>
<dbReference type="InterPro" id="IPR023298">
    <property type="entry name" value="ATPase_P-typ_TM_dom_sf"/>
</dbReference>
<feature type="domain" description="P-type ATPase A" evidence="7">
    <location>
        <begin position="156"/>
        <end position="257"/>
    </location>
</feature>
<evidence type="ECO:0000256" key="1">
    <source>
        <dbReference type="ARBA" id="ARBA00004651"/>
    </source>
</evidence>
<evidence type="ECO:0000256" key="3">
    <source>
        <dbReference type="ARBA" id="ARBA00022692"/>
    </source>
</evidence>
<feature type="transmembrane region" description="Helical" evidence="6">
    <location>
        <begin position="106"/>
        <end position="131"/>
    </location>
</feature>
<dbReference type="SUPFAM" id="SSF81653">
    <property type="entry name" value="Calcium ATPase, transduction domain A"/>
    <property type="match status" value="1"/>
</dbReference>
<evidence type="ECO:0000313" key="9">
    <source>
        <dbReference type="Proteomes" id="UP000589552"/>
    </source>
</evidence>
<dbReference type="InterPro" id="IPR059000">
    <property type="entry name" value="ATPase_P-type_domA"/>
</dbReference>
<dbReference type="Proteomes" id="UP000589552">
    <property type="component" value="Unassembled WGS sequence"/>
</dbReference>
<keyword evidence="5 6" id="KW-0472">Membrane</keyword>
<organism evidence="8 9">
    <name type="scientific">Corynebacterium xerosis</name>
    <dbReference type="NCBI Taxonomy" id="1725"/>
    <lineage>
        <taxon>Bacteria</taxon>
        <taxon>Bacillati</taxon>
        <taxon>Actinomycetota</taxon>
        <taxon>Actinomycetes</taxon>
        <taxon>Mycobacteriales</taxon>
        <taxon>Corynebacteriaceae</taxon>
        <taxon>Corynebacterium</taxon>
    </lineage>
</organism>
<dbReference type="NCBIfam" id="TIGR01525">
    <property type="entry name" value="ATPase-IB_hvy"/>
    <property type="match status" value="1"/>
</dbReference>
<comment type="caution">
    <text evidence="8">The sequence shown here is derived from an EMBL/GenBank/DDBJ whole genome shotgun (WGS) entry which is preliminary data.</text>
</comment>
<dbReference type="GO" id="GO:0016887">
    <property type="term" value="F:ATP hydrolysis activity"/>
    <property type="evidence" value="ECO:0007669"/>
    <property type="project" value="InterPro"/>
</dbReference>
<dbReference type="InterPro" id="IPR023214">
    <property type="entry name" value="HAD_sf"/>
</dbReference>
<gene>
    <name evidence="8" type="ORF">HF852_00520</name>
</gene>
<feature type="transmembrane region" description="Helical" evidence="6">
    <location>
        <begin position="76"/>
        <end position="94"/>
    </location>
</feature>
<dbReference type="SUPFAM" id="SSF81660">
    <property type="entry name" value="Metal cation-transporting ATPase, ATP-binding domain N"/>
    <property type="match status" value="1"/>
</dbReference>
<comment type="subcellular location">
    <subcellularLocation>
        <location evidence="1">Cell membrane</location>
        <topology evidence="1">Multi-pass membrane protein</topology>
    </subcellularLocation>
</comment>
<evidence type="ECO:0000256" key="5">
    <source>
        <dbReference type="ARBA" id="ARBA00023136"/>
    </source>
</evidence>
<keyword evidence="4 6" id="KW-1133">Transmembrane helix</keyword>
<accession>A0A7X9XSA9</accession>
<dbReference type="Pfam" id="PF00702">
    <property type="entry name" value="Hydrolase"/>
    <property type="match status" value="1"/>
</dbReference>
<proteinExistence type="inferred from homology"/>
<dbReference type="NCBIfam" id="TIGR01494">
    <property type="entry name" value="ATPase_P-type"/>
    <property type="match status" value="2"/>
</dbReference>
<dbReference type="PANTHER" id="PTHR48085:SF5">
    <property type="entry name" value="CADMIUM_ZINC-TRANSPORTING ATPASE HMA4-RELATED"/>
    <property type="match status" value="1"/>
</dbReference>
<evidence type="ECO:0000259" key="7">
    <source>
        <dbReference type="Pfam" id="PF00122"/>
    </source>
</evidence>
<keyword evidence="3 6" id="KW-0812">Transmembrane</keyword>
<sequence>MLVNVIFPGHNGIMGTALDTTKAPVGEPTGSPTAAQALRGFASSRDGVLAIATLVAIALHLILKFGFGLDSWAADWPLVAIVVVGGVPLTIDVVKGAIKARGGADMLAAISIITAVIMGEWLVAAIIVLMLSGGEALEAAASKRASATLDALARRSPSVAHRLRGDSIADGVDDIHADEVNVGDLLMVLPHELCPVDGEVVDGHGAMDESYLTGEPYVVPKRKGSAVISGAVNGESALTVRADKRAVDSRYAKIVGVLREAEDNRPPMRRMADRLGGWYTVIAVALGIVGWLISGDPSRFLAVVVIATPCPLLIGVPVAIIGAISLSAKRGIIVKNPAMLEDVGRVKTVMFDKTGTLTYGRPVVTDISAAPGIDADELLAKAAAVEVYSKHPLATAIVEAAKDRGLELPPVDSVSERPGQGLVGVVDGVELRLTNRKGLAEIDPDSVPLLPPREVGMESVLLLDDAYAATVAFRDEPRGSANEFVAHLPKKHGVTEMMIISGDREEEVRRLADKVGIEEVHGGVSPEGKLEIVRRKTAEGPTLFLGDGINDAPAMTAASAGIAFGATSDVTAEAADAVVLDSSLERLDDLMHIGARMRRIALQSVLGGMGLSILGMILAVFGLLTPLMGAIAQEVIDILAILNAARVAMVRGELSDFDDAGE</sequence>
<dbReference type="InterPro" id="IPR018303">
    <property type="entry name" value="ATPase_P-typ_P_site"/>
</dbReference>
<dbReference type="EMBL" id="JABAGA010000001">
    <property type="protein sequence ID" value="NMF08105.1"/>
    <property type="molecule type" value="Genomic_DNA"/>
</dbReference>
<name>A0A7X9XSA9_9CORY</name>
<evidence type="ECO:0000256" key="6">
    <source>
        <dbReference type="RuleBase" id="RU362081"/>
    </source>
</evidence>
<dbReference type="InterPro" id="IPR036412">
    <property type="entry name" value="HAD-like_sf"/>
</dbReference>
<dbReference type="InterPro" id="IPR008250">
    <property type="entry name" value="ATPase_P-typ_transduc_dom_A_sf"/>
</dbReference>
<protein>
    <submittedName>
        <fullName evidence="8">Heavy metal translocating P-type ATPase</fullName>
    </submittedName>
</protein>
<dbReference type="GO" id="GO:0019829">
    <property type="term" value="F:ATPase-coupled monoatomic cation transmembrane transporter activity"/>
    <property type="evidence" value="ECO:0007669"/>
    <property type="project" value="InterPro"/>
</dbReference>
<dbReference type="InterPro" id="IPR001757">
    <property type="entry name" value="P_typ_ATPase"/>
</dbReference>
<feature type="transmembrane region" description="Helical" evidence="6">
    <location>
        <begin position="300"/>
        <end position="326"/>
    </location>
</feature>
<feature type="transmembrane region" description="Helical" evidence="6">
    <location>
        <begin position="600"/>
        <end position="621"/>
    </location>
</feature>
<feature type="transmembrane region" description="Helical" evidence="6">
    <location>
        <begin position="275"/>
        <end position="294"/>
    </location>
</feature>
<dbReference type="InterPro" id="IPR051014">
    <property type="entry name" value="Cation_Transport_ATPase_IB"/>
</dbReference>
<dbReference type="SUPFAM" id="SSF56784">
    <property type="entry name" value="HAD-like"/>
    <property type="match status" value="1"/>
</dbReference>
<evidence type="ECO:0000256" key="4">
    <source>
        <dbReference type="ARBA" id="ARBA00022989"/>
    </source>
</evidence>
<keyword evidence="6" id="KW-1003">Cell membrane</keyword>
<dbReference type="PANTHER" id="PTHR48085">
    <property type="entry name" value="CADMIUM/ZINC-TRANSPORTING ATPASE HMA2-RELATED"/>
    <property type="match status" value="1"/>
</dbReference>
<dbReference type="InterPro" id="IPR023299">
    <property type="entry name" value="ATPase_P-typ_cyto_dom_N"/>
</dbReference>
<dbReference type="GO" id="GO:0046872">
    <property type="term" value="F:metal ion binding"/>
    <property type="evidence" value="ECO:0007669"/>
    <property type="project" value="UniProtKB-KW"/>
</dbReference>
<feature type="transmembrane region" description="Helical" evidence="6">
    <location>
        <begin position="48"/>
        <end position="69"/>
    </location>
</feature>